<dbReference type="NCBIfam" id="TIGR00035">
    <property type="entry name" value="asp_race"/>
    <property type="match status" value="1"/>
</dbReference>
<evidence type="ECO:0000313" key="3">
    <source>
        <dbReference type="EMBL" id="SFD68544.1"/>
    </source>
</evidence>
<protein>
    <submittedName>
        <fullName evidence="3">Aspartate racemase</fullName>
    </submittedName>
</protein>
<comment type="similarity">
    <text evidence="1">Belongs to the aspartate/glutamate racemases family.</text>
</comment>
<evidence type="ECO:0000256" key="2">
    <source>
        <dbReference type="ARBA" id="ARBA00023235"/>
    </source>
</evidence>
<dbReference type="OrthoDB" id="9803739at2"/>
<dbReference type="InterPro" id="IPR004380">
    <property type="entry name" value="Asp_race"/>
</dbReference>
<dbReference type="Gene3D" id="3.40.50.1860">
    <property type="match status" value="2"/>
</dbReference>
<dbReference type="InterPro" id="IPR033134">
    <property type="entry name" value="Asp/Glu_racemase_AS_2"/>
</dbReference>
<accession>A0A1I1UCY3</accession>
<dbReference type="PROSITE" id="PS00924">
    <property type="entry name" value="ASP_GLU_RACEMASE_2"/>
    <property type="match status" value="1"/>
</dbReference>
<dbReference type="GO" id="GO:0047661">
    <property type="term" value="F:amino-acid racemase activity"/>
    <property type="evidence" value="ECO:0007669"/>
    <property type="project" value="InterPro"/>
</dbReference>
<keyword evidence="2" id="KW-0413">Isomerase</keyword>
<sequence length="240" mass="26911">MKTIGMLGGLSWESTALYYETINQEIKHRFGELHSARINLHSMNFAEIEILLKQKNWSSITDKLVSQALLIESSGADFLMICNNTLHHVAHEIDKAITIPLLHITDVTGAQLLKDKINCVGLLGTKQTMELGFYKDRLKDKFGLQVLTPQIKERETLQNIIFGELCIGEINESSRIKAINIINNLVKDGAQAIILGCTELPLLLQEDHTETPLYDTSQLHSHAAVSIAINRTKEVRDEAK</sequence>
<dbReference type="AlphaFoldDB" id="A0A1I1UCY3"/>
<organism evidence="3 4">
    <name type="scientific">Pseudoalteromonas denitrificans DSM 6059</name>
    <dbReference type="NCBI Taxonomy" id="1123010"/>
    <lineage>
        <taxon>Bacteria</taxon>
        <taxon>Pseudomonadati</taxon>
        <taxon>Pseudomonadota</taxon>
        <taxon>Gammaproteobacteria</taxon>
        <taxon>Alteromonadales</taxon>
        <taxon>Pseudoalteromonadaceae</taxon>
        <taxon>Pseudoalteromonas</taxon>
    </lineage>
</organism>
<reference evidence="3 4" key="1">
    <citation type="submission" date="2016-10" db="EMBL/GenBank/DDBJ databases">
        <authorList>
            <person name="de Groot N.N."/>
        </authorList>
    </citation>
    <scope>NUCLEOTIDE SEQUENCE [LARGE SCALE GENOMIC DNA]</scope>
    <source>
        <strain evidence="3 4">DSM 6059</strain>
    </source>
</reference>
<evidence type="ECO:0000313" key="4">
    <source>
        <dbReference type="Proteomes" id="UP000198862"/>
    </source>
</evidence>
<evidence type="ECO:0000256" key="1">
    <source>
        <dbReference type="ARBA" id="ARBA00007847"/>
    </source>
</evidence>
<dbReference type="InterPro" id="IPR001920">
    <property type="entry name" value="Asp/Glu_race"/>
</dbReference>
<gene>
    <name evidence="3" type="ORF">SAMN02745724_05189</name>
</gene>
<keyword evidence="4" id="KW-1185">Reference proteome</keyword>
<dbReference type="STRING" id="1123010.SAMN02745724_05189"/>
<dbReference type="SUPFAM" id="SSF53681">
    <property type="entry name" value="Aspartate/glutamate racemase"/>
    <property type="match status" value="2"/>
</dbReference>
<dbReference type="RefSeq" id="WP_091991608.1">
    <property type="nucleotide sequence ID" value="NZ_FOLO01000086.1"/>
</dbReference>
<proteinExistence type="inferred from homology"/>
<dbReference type="PANTHER" id="PTHR21198">
    <property type="entry name" value="GLUTAMATE RACEMASE"/>
    <property type="match status" value="1"/>
</dbReference>
<dbReference type="Proteomes" id="UP000198862">
    <property type="component" value="Unassembled WGS sequence"/>
</dbReference>
<dbReference type="EMBL" id="FOLO01000086">
    <property type="protein sequence ID" value="SFD68544.1"/>
    <property type="molecule type" value="Genomic_DNA"/>
</dbReference>
<name>A0A1I1UCY3_9GAMM</name>
<dbReference type="PANTHER" id="PTHR21198:SF7">
    <property type="entry name" value="ASPARTATE-GLUTAMATE RACEMASE FAMILY"/>
    <property type="match status" value="1"/>
</dbReference>
<dbReference type="Pfam" id="PF01177">
    <property type="entry name" value="Asp_Glu_race"/>
    <property type="match status" value="1"/>
</dbReference>
<dbReference type="InterPro" id="IPR015942">
    <property type="entry name" value="Asp/Glu/hydantoin_racemase"/>
</dbReference>